<dbReference type="Proteomes" id="UP000694523">
    <property type="component" value="Unplaced"/>
</dbReference>
<protein>
    <submittedName>
        <fullName evidence="2">Uncharacterized protein</fullName>
    </submittedName>
</protein>
<evidence type="ECO:0000313" key="2">
    <source>
        <dbReference type="Ensembl" id="ENSNMLP00000012629.1"/>
    </source>
</evidence>
<keyword evidence="1" id="KW-0472">Membrane</keyword>
<keyword evidence="1" id="KW-0812">Transmembrane</keyword>
<evidence type="ECO:0000256" key="1">
    <source>
        <dbReference type="SAM" id="Phobius"/>
    </source>
</evidence>
<feature type="transmembrane region" description="Helical" evidence="1">
    <location>
        <begin position="111"/>
        <end position="133"/>
    </location>
</feature>
<evidence type="ECO:0000313" key="3">
    <source>
        <dbReference type="Proteomes" id="UP000694523"/>
    </source>
</evidence>
<feature type="transmembrane region" description="Helical" evidence="1">
    <location>
        <begin position="145"/>
        <end position="168"/>
    </location>
</feature>
<reference evidence="2" key="1">
    <citation type="submission" date="2025-08" db="UniProtKB">
        <authorList>
            <consortium name="Ensembl"/>
        </authorList>
    </citation>
    <scope>IDENTIFICATION</scope>
</reference>
<reference evidence="2" key="2">
    <citation type="submission" date="2025-09" db="UniProtKB">
        <authorList>
            <consortium name="Ensembl"/>
        </authorList>
    </citation>
    <scope>IDENTIFICATION</scope>
</reference>
<proteinExistence type="predicted"/>
<feature type="transmembrane region" description="Helical" evidence="1">
    <location>
        <begin position="78"/>
        <end position="99"/>
    </location>
</feature>
<dbReference type="AlphaFoldDB" id="A0A8C6SXG0"/>
<keyword evidence="3" id="KW-1185">Reference proteome</keyword>
<dbReference type="Ensembl" id="ENSNMLT00000014256.1">
    <property type="protein sequence ID" value="ENSNMLP00000012629.1"/>
    <property type="gene ID" value="ENSNMLG00000008576.1"/>
</dbReference>
<sequence>MKKKTFVCDDSMVITIPIGSLKDARDGQLMPEKFYCMFKDSYKVFAQKGKAKPLGAAQAITGVFLLTLGLVFNKDTYIFAATIPSVVFVVCGMLSFAAGQFPNMLVTKLSFFLNILSFLWSIAACSMCIIWFLQSHGDSSNLIKGVNGLVLGLLAVEDGAAIFLMYWLSKAVCRESFNSLPTILLKQKD</sequence>
<feature type="transmembrane region" description="Helical" evidence="1">
    <location>
        <begin position="53"/>
        <end position="72"/>
    </location>
</feature>
<name>A0A8C6SXG0_9GOBI</name>
<organism evidence="2 3">
    <name type="scientific">Neogobius melanostomus</name>
    <name type="common">round goby</name>
    <dbReference type="NCBI Taxonomy" id="47308"/>
    <lineage>
        <taxon>Eukaryota</taxon>
        <taxon>Metazoa</taxon>
        <taxon>Chordata</taxon>
        <taxon>Craniata</taxon>
        <taxon>Vertebrata</taxon>
        <taxon>Euteleostomi</taxon>
        <taxon>Actinopterygii</taxon>
        <taxon>Neopterygii</taxon>
        <taxon>Teleostei</taxon>
        <taxon>Neoteleostei</taxon>
        <taxon>Acanthomorphata</taxon>
        <taxon>Gobiaria</taxon>
        <taxon>Gobiiformes</taxon>
        <taxon>Gobioidei</taxon>
        <taxon>Gobiidae</taxon>
        <taxon>Benthophilinae</taxon>
        <taxon>Neogobiini</taxon>
        <taxon>Neogobius</taxon>
    </lineage>
</organism>
<accession>A0A8C6SXG0</accession>
<keyword evidence="1" id="KW-1133">Transmembrane helix</keyword>